<gene>
    <name evidence="11" type="primary">fni</name>
    <name evidence="13" type="ORF">SAMN02745751_00495</name>
</gene>
<dbReference type="InterPro" id="IPR011179">
    <property type="entry name" value="IPdP_isomerase"/>
</dbReference>
<dbReference type="EMBL" id="FQZL01000005">
    <property type="protein sequence ID" value="SHI52970.1"/>
    <property type="molecule type" value="Genomic_DNA"/>
</dbReference>
<feature type="domain" description="FMN-dependent dehydrogenase" evidence="12">
    <location>
        <begin position="171"/>
        <end position="327"/>
    </location>
</feature>
<feature type="binding site" evidence="11">
    <location>
        <position position="157"/>
    </location>
    <ligand>
        <name>Mg(2+)</name>
        <dbReference type="ChEBI" id="CHEBI:18420"/>
    </ligand>
</feature>
<evidence type="ECO:0000313" key="13">
    <source>
        <dbReference type="EMBL" id="SHI52970.1"/>
    </source>
</evidence>
<keyword evidence="8 11" id="KW-0414">Isoprene biosynthesis</keyword>
<dbReference type="RefSeq" id="WP_073046606.1">
    <property type="nucleotide sequence ID" value="NZ_FQZL01000005.1"/>
</dbReference>
<comment type="catalytic activity">
    <reaction evidence="11">
        <text>isopentenyl diphosphate = dimethylallyl diphosphate</text>
        <dbReference type="Rhea" id="RHEA:23284"/>
        <dbReference type="ChEBI" id="CHEBI:57623"/>
        <dbReference type="ChEBI" id="CHEBI:128769"/>
        <dbReference type="EC" id="5.3.3.2"/>
    </reaction>
</comment>
<keyword evidence="3 11" id="KW-0285">Flavoprotein</keyword>
<feature type="binding site" evidence="11">
    <location>
        <position position="218"/>
    </location>
    <ligand>
        <name>FMN</name>
        <dbReference type="ChEBI" id="CHEBI:58210"/>
    </ligand>
</feature>
<dbReference type="AlphaFoldDB" id="A0A1M6BW39"/>
<dbReference type="OrthoDB" id="9795032at2"/>
<evidence type="ECO:0000256" key="10">
    <source>
        <dbReference type="ARBA" id="ARBA00025810"/>
    </source>
</evidence>
<evidence type="ECO:0000256" key="5">
    <source>
        <dbReference type="ARBA" id="ARBA00022723"/>
    </source>
</evidence>
<evidence type="ECO:0000313" key="14">
    <source>
        <dbReference type="Proteomes" id="UP000184052"/>
    </source>
</evidence>
<keyword evidence="5 11" id="KW-0479">Metal-binding</keyword>
<proteinExistence type="inferred from homology"/>
<dbReference type="Proteomes" id="UP000184052">
    <property type="component" value="Unassembled WGS sequence"/>
</dbReference>
<dbReference type="GO" id="GO:0005737">
    <property type="term" value="C:cytoplasm"/>
    <property type="evidence" value="ECO:0007669"/>
    <property type="project" value="UniProtKB-SubCell"/>
</dbReference>
<evidence type="ECO:0000259" key="12">
    <source>
        <dbReference type="Pfam" id="PF01070"/>
    </source>
</evidence>
<feature type="binding site" evidence="11">
    <location>
        <begin position="12"/>
        <end position="13"/>
    </location>
    <ligand>
        <name>substrate</name>
    </ligand>
</feature>
<dbReference type="CDD" id="cd02811">
    <property type="entry name" value="IDI-2_FMN"/>
    <property type="match status" value="1"/>
</dbReference>
<dbReference type="GO" id="GO:0000287">
    <property type="term" value="F:magnesium ion binding"/>
    <property type="evidence" value="ECO:0007669"/>
    <property type="project" value="UniProtKB-UniRule"/>
</dbReference>
<evidence type="ECO:0000256" key="7">
    <source>
        <dbReference type="ARBA" id="ARBA00022857"/>
    </source>
</evidence>
<keyword evidence="7 11" id="KW-0521">NADP</keyword>
<evidence type="ECO:0000256" key="9">
    <source>
        <dbReference type="ARBA" id="ARBA00023235"/>
    </source>
</evidence>
<organism evidence="13 14">
    <name type="scientific">Dethiosulfatibacter aminovorans DSM 17477</name>
    <dbReference type="NCBI Taxonomy" id="1121476"/>
    <lineage>
        <taxon>Bacteria</taxon>
        <taxon>Bacillati</taxon>
        <taxon>Bacillota</taxon>
        <taxon>Tissierellia</taxon>
        <taxon>Dethiosulfatibacter</taxon>
    </lineage>
</organism>
<name>A0A1M6BW39_9FIRM</name>
<reference evidence="13 14" key="1">
    <citation type="submission" date="2016-11" db="EMBL/GenBank/DDBJ databases">
        <authorList>
            <person name="Jaros S."/>
            <person name="Januszkiewicz K."/>
            <person name="Wedrychowicz H."/>
        </authorList>
    </citation>
    <scope>NUCLEOTIDE SEQUENCE [LARGE SCALE GENOMIC DNA]</scope>
    <source>
        <strain evidence="13 14">DSM 17477</strain>
    </source>
</reference>
<dbReference type="InterPro" id="IPR013785">
    <property type="entry name" value="Aldolase_TIM"/>
</dbReference>
<evidence type="ECO:0000256" key="4">
    <source>
        <dbReference type="ARBA" id="ARBA00022643"/>
    </source>
</evidence>
<comment type="subunit">
    <text evidence="10 11">Homooctamer. Dimer of tetramers.</text>
</comment>
<dbReference type="Pfam" id="PF01070">
    <property type="entry name" value="FMN_dh"/>
    <property type="match status" value="1"/>
</dbReference>
<comment type="cofactor">
    <cofactor evidence="11">
        <name>NADPH</name>
        <dbReference type="ChEBI" id="CHEBI:57783"/>
    </cofactor>
</comment>
<evidence type="ECO:0000256" key="8">
    <source>
        <dbReference type="ARBA" id="ARBA00023229"/>
    </source>
</evidence>
<dbReference type="PANTHER" id="PTHR43665:SF1">
    <property type="entry name" value="ISOPENTENYL-DIPHOSPHATE DELTA-ISOMERASE"/>
    <property type="match status" value="1"/>
</dbReference>
<dbReference type="NCBIfam" id="TIGR02151">
    <property type="entry name" value="IPP_isom_2"/>
    <property type="match status" value="1"/>
</dbReference>
<protein>
    <recommendedName>
        <fullName evidence="11">Isopentenyl-diphosphate delta-isomerase</fullName>
        <shortName evidence="11">IPP isomerase</shortName>
        <ecNumber evidence="11">5.3.3.2</ecNumber>
    </recommendedName>
    <alternativeName>
        <fullName evidence="11">Isopentenyl diphosphate:dimethylallyl diphosphate isomerase</fullName>
    </alternativeName>
    <alternativeName>
        <fullName evidence="11">Isopentenyl pyrophosphate isomerase</fullName>
    </alternativeName>
    <alternativeName>
        <fullName evidence="11">Type 2 isopentenyl diphosphate isomerase</fullName>
        <shortName evidence="11">IDI-2</shortName>
    </alternativeName>
</protein>
<comment type="cofactor">
    <cofactor evidence="1 11">
        <name>FMN</name>
        <dbReference type="ChEBI" id="CHEBI:58210"/>
    </cofactor>
</comment>
<dbReference type="STRING" id="1121476.SAMN02745751_00495"/>
<dbReference type="GO" id="GO:0070402">
    <property type="term" value="F:NADPH binding"/>
    <property type="evidence" value="ECO:0007669"/>
    <property type="project" value="UniProtKB-UniRule"/>
</dbReference>
<dbReference type="PIRSF" id="PIRSF003314">
    <property type="entry name" value="IPP_isomerase"/>
    <property type="match status" value="1"/>
</dbReference>
<dbReference type="PANTHER" id="PTHR43665">
    <property type="entry name" value="ISOPENTENYL-DIPHOSPHATE DELTA-ISOMERASE"/>
    <property type="match status" value="1"/>
</dbReference>
<dbReference type="GO" id="GO:0016491">
    <property type="term" value="F:oxidoreductase activity"/>
    <property type="evidence" value="ECO:0007669"/>
    <property type="project" value="InterPro"/>
</dbReference>
<keyword evidence="14" id="KW-1185">Reference proteome</keyword>
<evidence type="ECO:0000256" key="3">
    <source>
        <dbReference type="ARBA" id="ARBA00022630"/>
    </source>
</evidence>
<dbReference type="SUPFAM" id="SSF51395">
    <property type="entry name" value="FMN-linked oxidoreductases"/>
    <property type="match status" value="1"/>
</dbReference>
<evidence type="ECO:0000256" key="2">
    <source>
        <dbReference type="ARBA" id="ARBA00022490"/>
    </source>
</evidence>
<comment type="similarity">
    <text evidence="11">Belongs to the IPP isomerase type 2 family.</text>
</comment>
<evidence type="ECO:0000256" key="1">
    <source>
        <dbReference type="ARBA" id="ARBA00001917"/>
    </source>
</evidence>
<evidence type="ECO:0000256" key="6">
    <source>
        <dbReference type="ARBA" id="ARBA00022842"/>
    </source>
</evidence>
<dbReference type="GO" id="GO:0004452">
    <property type="term" value="F:isopentenyl-diphosphate delta-isomerase activity"/>
    <property type="evidence" value="ECO:0007669"/>
    <property type="project" value="UniProtKB-UniRule"/>
</dbReference>
<feature type="binding site" evidence="11">
    <location>
        <position position="156"/>
    </location>
    <ligand>
        <name>substrate</name>
    </ligand>
</feature>
<dbReference type="InterPro" id="IPR000262">
    <property type="entry name" value="FMN-dep_DH"/>
</dbReference>
<keyword evidence="6 11" id="KW-0460">Magnesium</keyword>
<keyword evidence="4 11" id="KW-0288">FMN</keyword>
<feature type="binding site" evidence="11">
    <location>
        <position position="126"/>
    </location>
    <ligand>
        <name>FMN</name>
        <dbReference type="ChEBI" id="CHEBI:58210"/>
    </ligand>
</feature>
<dbReference type="GO" id="GO:0010181">
    <property type="term" value="F:FMN binding"/>
    <property type="evidence" value="ECO:0007669"/>
    <property type="project" value="UniProtKB-UniRule"/>
</dbReference>
<comment type="cofactor">
    <cofactor evidence="11">
        <name>Mg(2+)</name>
        <dbReference type="ChEBI" id="CHEBI:18420"/>
    </cofactor>
</comment>
<comment type="subcellular location">
    <subcellularLocation>
        <location evidence="11">Cytoplasm</location>
    </subcellularLocation>
</comment>
<keyword evidence="2 11" id="KW-0963">Cytoplasm</keyword>
<dbReference type="GO" id="GO:0008299">
    <property type="term" value="P:isoprenoid biosynthetic process"/>
    <property type="evidence" value="ECO:0007669"/>
    <property type="project" value="UniProtKB-UniRule"/>
</dbReference>
<evidence type="ECO:0000256" key="11">
    <source>
        <dbReference type="HAMAP-Rule" id="MF_00354"/>
    </source>
</evidence>
<accession>A0A1M6BW39</accession>
<comment type="function">
    <text evidence="11">Involved in the biosynthesis of isoprenoids. Catalyzes the 1,3-allylic rearrangement of the homoallylic substrate isopentenyl (IPP) to its allylic isomer, dimethylallyl diphosphate (DMAPP).</text>
</comment>
<feature type="binding site" evidence="11">
    <location>
        <position position="188"/>
    </location>
    <ligand>
        <name>FMN</name>
        <dbReference type="ChEBI" id="CHEBI:58210"/>
    </ligand>
</feature>
<dbReference type="EC" id="5.3.3.2" evidence="11"/>
<keyword evidence="9 11" id="KW-0413">Isomerase</keyword>
<sequence>MDSNYIEISEKRKKEHIENFLKGKSRNSNLFGDVVLDNNSFPELDFSEIVTDITFLGKKIDYPVMINAATGGFDGALEINRGLAELAGRFNIPMAVGSQSLGLKSGNHKSYKVVREVLKDKVVLANLSAHANLDDVSRAIDMVKADGVQLHLNAPQEMCMEEGDRHFRGVLDNIEYVSRRIEVPVIVKEVGFGMSKTSVKRLVDMGIEYVDIGGKGGTNFIEIEDLRNKTIDYSDLYDWGIPTAACLLQCRELKGDIKIIASGGMESASDIVKSLSLNSELAAVCGVVLRRYLERGYKAAEKLMEEIFHKMKVMMMLLGCRSIEDLRNLDPMIKGELKEWMRD</sequence>
<dbReference type="Gene3D" id="3.20.20.70">
    <property type="entry name" value="Aldolase class I"/>
    <property type="match status" value="1"/>
</dbReference>
<comment type="caution">
    <text evidence="11">Lacks conserved residue(s) required for the propagation of feature annotation.</text>
</comment>
<feature type="binding site" evidence="11">
    <location>
        <position position="98"/>
    </location>
    <ligand>
        <name>FMN</name>
        <dbReference type="ChEBI" id="CHEBI:58210"/>
    </ligand>
</feature>
<dbReference type="HAMAP" id="MF_00354">
    <property type="entry name" value="Idi_2"/>
    <property type="match status" value="1"/>
</dbReference>